<comment type="caution">
    <text evidence="1">The sequence shown here is derived from an EMBL/GenBank/DDBJ whole genome shotgun (WGS) entry which is preliminary data.</text>
</comment>
<dbReference type="EMBL" id="LCYA01000002">
    <property type="protein sequence ID" value="KWV90080.1"/>
    <property type="molecule type" value="Genomic_DNA"/>
</dbReference>
<dbReference type="AlphaFoldDB" id="A0A109LLK7"/>
<protein>
    <submittedName>
        <fullName evidence="1">Uncharacterized protein</fullName>
    </submittedName>
</protein>
<reference evidence="1 2" key="1">
    <citation type="submission" date="2015-05" db="EMBL/GenBank/DDBJ databases">
        <title>A genomic and transcriptomic approach to investigate the blue pigment phenotype in Pseudomonas fluorescens.</title>
        <authorList>
            <person name="Andreani N.A."/>
            <person name="Cardazzo B."/>
        </authorList>
    </citation>
    <scope>NUCLEOTIDE SEQUENCE [LARGE SCALE GENOMIC DNA]</scope>
    <source>
        <strain evidence="1 2">Ps_22</strain>
    </source>
</reference>
<accession>A0A109LLK7</accession>
<name>A0A109LLK7_PSEFL</name>
<dbReference type="Proteomes" id="UP000061348">
    <property type="component" value="Unassembled WGS sequence"/>
</dbReference>
<evidence type="ECO:0000313" key="1">
    <source>
        <dbReference type="EMBL" id="KWV90080.1"/>
    </source>
</evidence>
<organism evidence="1 2">
    <name type="scientific">Pseudomonas fluorescens</name>
    <dbReference type="NCBI Taxonomy" id="294"/>
    <lineage>
        <taxon>Bacteria</taxon>
        <taxon>Pseudomonadati</taxon>
        <taxon>Pseudomonadota</taxon>
        <taxon>Gammaproteobacteria</taxon>
        <taxon>Pseudomonadales</taxon>
        <taxon>Pseudomonadaceae</taxon>
        <taxon>Pseudomonas</taxon>
    </lineage>
</organism>
<evidence type="ECO:0000313" key="2">
    <source>
        <dbReference type="Proteomes" id="UP000061348"/>
    </source>
</evidence>
<sequence length="387" mass="42083">MSRADRDTRRGGNGLELATAQWRAEHRFDIDLCGLCAHRGQGLDLFAKALLHGGQEGGQCIAGHRRLGHKLQHLATTCAEAEQLAQAFDRHGAHRAIDDTYADIAVKTFRQLRQDLGRARVQAVGVGQGNTGAGPVRRQFTAQHFQHRAAAGGASQLVAAPFNQQGTQAFKQGLVRFTEARQAEQAVQGLAEVTHRFVRRHKGQARALDRLLAVQPPQAIAQGQRVDLLQYGGKAIAHAVGLAQQARTAPHQLFKIIGRHAQADHLRIQRQFLGRALQQFQQRFGTAGTAQRLAQVGFTEGTGEQLQQAQVFIGFSRDANRQIDDLAIAPVHPFGELQQAHTGGKHLVAGFWRAMGDSNALAEKGRTLGFTGLQATEITFGNQAIGH</sequence>
<gene>
    <name evidence="1" type="ORF">PFLmoz3_00078</name>
</gene>
<proteinExistence type="predicted"/>